<dbReference type="STRING" id="1202772.A0A1V9Z9R6"/>
<dbReference type="Proteomes" id="UP000243579">
    <property type="component" value="Unassembled WGS sequence"/>
</dbReference>
<dbReference type="SUPFAM" id="SSF56112">
    <property type="entry name" value="Protein kinase-like (PK-like)"/>
    <property type="match status" value="1"/>
</dbReference>
<dbReference type="OrthoDB" id="346907at2759"/>
<dbReference type="Pfam" id="PF07714">
    <property type="entry name" value="PK_Tyr_Ser-Thr"/>
    <property type="match status" value="1"/>
</dbReference>
<evidence type="ECO:0000256" key="1">
    <source>
        <dbReference type="SAM" id="MobiDB-lite"/>
    </source>
</evidence>
<comment type="caution">
    <text evidence="3">The sequence shown here is derived from an EMBL/GenBank/DDBJ whole genome shotgun (WGS) entry which is preliminary data.</text>
</comment>
<dbReference type="InterPro" id="IPR011009">
    <property type="entry name" value="Kinase-like_dom_sf"/>
</dbReference>
<accession>A0A1V9Z9R6</accession>
<evidence type="ECO:0000313" key="4">
    <source>
        <dbReference type="Proteomes" id="UP000243579"/>
    </source>
</evidence>
<reference evidence="3 4" key="1">
    <citation type="journal article" date="2014" name="Genome Biol. Evol.">
        <title>The secreted proteins of Achlya hypogyna and Thraustotheca clavata identify the ancestral oomycete secretome and reveal gene acquisitions by horizontal gene transfer.</title>
        <authorList>
            <person name="Misner I."/>
            <person name="Blouin N."/>
            <person name="Leonard G."/>
            <person name="Richards T.A."/>
            <person name="Lane C.E."/>
        </authorList>
    </citation>
    <scope>NUCLEOTIDE SEQUENCE [LARGE SCALE GENOMIC DNA]</scope>
    <source>
        <strain evidence="3 4">ATCC 48635</strain>
    </source>
</reference>
<dbReference type="PANTHER" id="PTHR44329:SF214">
    <property type="entry name" value="PROTEIN KINASE DOMAIN-CONTAINING PROTEIN"/>
    <property type="match status" value="1"/>
</dbReference>
<proteinExistence type="predicted"/>
<keyword evidence="3" id="KW-0808">Transferase</keyword>
<dbReference type="GO" id="GO:0004674">
    <property type="term" value="F:protein serine/threonine kinase activity"/>
    <property type="evidence" value="ECO:0007669"/>
    <property type="project" value="TreeGrafter"/>
</dbReference>
<dbReference type="InterPro" id="IPR001245">
    <property type="entry name" value="Ser-Thr/Tyr_kinase_cat_dom"/>
</dbReference>
<feature type="domain" description="Protein kinase" evidence="2">
    <location>
        <begin position="46"/>
        <end position="341"/>
    </location>
</feature>
<protein>
    <submittedName>
        <fullName evidence="3">Protein kinase</fullName>
    </submittedName>
</protein>
<dbReference type="AlphaFoldDB" id="A0A1V9Z9R6"/>
<sequence>MLRRRAASPAKSYVDVGTSPDSLDDSSFALSRREPTVPELDSHQLRHVRLLAAPSANYQVFLGCYYAANGALDVAVKRLTPKRQADTDFVLLFVDHIHLLARLRHVNVVAVVGVVWNNRSNAEVALEYMDQGSLRDLLTSTNPLTVAWAEHKHQLAADIARALAYLHSQDVAHQQLSMDAVLLSTSVHRIVAKLSGIAFQRDAFVMSRTSTTSSTMSRLSSLLRNSTSCFSYRSSLAPSMYLQKWMAPEVLRGERATAASDMYSFGVFLSVLDTHEDPYKHHIDMDDELILQRISYGVLRPTLSVLCPPGIAELALACLEPSPLDRPTALTVQSYLETPRLCSVTSSFTSSRSMTQRRSLTVVL</sequence>
<name>A0A1V9Z9R6_ACHHY</name>
<keyword evidence="4" id="KW-1185">Reference proteome</keyword>
<dbReference type="PROSITE" id="PS50011">
    <property type="entry name" value="PROTEIN_KINASE_DOM"/>
    <property type="match status" value="1"/>
</dbReference>
<evidence type="ECO:0000259" key="2">
    <source>
        <dbReference type="PROSITE" id="PS50011"/>
    </source>
</evidence>
<gene>
    <name evidence="3" type="ORF">ACHHYP_01003</name>
</gene>
<dbReference type="EMBL" id="JNBR01000354">
    <property type="protein sequence ID" value="OQR94709.1"/>
    <property type="molecule type" value="Genomic_DNA"/>
</dbReference>
<keyword evidence="3" id="KW-0418">Kinase</keyword>
<dbReference type="PANTHER" id="PTHR44329">
    <property type="entry name" value="SERINE/THREONINE-PROTEIN KINASE TNNI3K-RELATED"/>
    <property type="match status" value="1"/>
</dbReference>
<dbReference type="InterPro" id="IPR000719">
    <property type="entry name" value="Prot_kinase_dom"/>
</dbReference>
<organism evidence="3 4">
    <name type="scientific">Achlya hypogyna</name>
    <name type="common">Oomycete</name>
    <name type="synonym">Protoachlya hypogyna</name>
    <dbReference type="NCBI Taxonomy" id="1202772"/>
    <lineage>
        <taxon>Eukaryota</taxon>
        <taxon>Sar</taxon>
        <taxon>Stramenopiles</taxon>
        <taxon>Oomycota</taxon>
        <taxon>Saprolegniomycetes</taxon>
        <taxon>Saprolegniales</taxon>
        <taxon>Achlyaceae</taxon>
        <taxon>Achlya</taxon>
    </lineage>
</organism>
<feature type="region of interest" description="Disordered" evidence="1">
    <location>
        <begin position="1"/>
        <end position="25"/>
    </location>
</feature>
<dbReference type="InterPro" id="IPR051681">
    <property type="entry name" value="Ser/Thr_Kinases-Pseudokinases"/>
</dbReference>
<dbReference type="Gene3D" id="1.10.510.10">
    <property type="entry name" value="Transferase(Phosphotransferase) domain 1"/>
    <property type="match status" value="1"/>
</dbReference>
<dbReference type="GO" id="GO:0005524">
    <property type="term" value="F:ATP binding"/>
    <property type="evidence" value="ECO:0007669"/>
    <property type="project" value="InterPro"/>
</dbReference>
<evidence type="ECO:0000313" key="3">
    <source>
        <dbReference type="EMBL" id="OQR94709.1"/>
    </source>
</evidence>